<dbReference type="AlphaFoldDB" id="A0A0F9L2I1"/>
<proteinExistence type="predicted"/>
<accession>A0A0F9L2I1</accession>
<dbReference type="EMBL" id="LAZR01012120">
    <property type="protein sequence ID" value="KKM39503.1"/>
    <property type="molecule type" value="Genomic_DNA"/>
</dbReference>
<sequence length="107" mass="12328">MTKPFTKYIAISKGEDDNYVYGWWYPGADFSLVVGICPPEWTLKEVKKSILTEWPDVIIHTTDATLIVKKEIPADEDLDKEPDPDKKSLRMALRELMRVDKLSESVK</sequence>
<comment type="caution">
    <text evidence="1">The sequence shown here is derived from an EMBL/GenBank/DDBJ whole genome shotgun (WGS) entry which is preliminary data.</text>
</comment>
<evidence type="ECO:0000313" key="1">
    <source>
        <dbReference type="EMBL" id="KKM39503.1"/>
    </source>
</evidence>
<gene>
    <name evidence="1" type="ORF">LCGC14_1564500</name>
</gene>
<protein>
    <submittedName>
        <fullName evidence="1">Uncharacterized protein</fullName>
    </submittedName>
</protein>
<reference evidence="1" key="1">
    <citation type="journal article" date="2015" name="Nature">
        <title>Complex archaea that bridge the gap between prokaryotes and eukaryotes.</title>
        <authorList>
            <person name="Spang A."/>
            <person name="Saw J.H."/>
            <person name="Jorgensen S.L."/>
            <person name="Zaremba-Niedzwiedzka K."/>
            <person name="Martijn J."/>
            <person name="Lind A.E."/>
            <person name="van Eijk R."/>
            <person name="Schleper C."/>
            <person name="Guy L."/>
            <person name="Ettema T.J."/>
        </authorList>
    </citation>
    <scope>NUCLEOTIDE SEQUENCE</scope>
</reference>
<name>A0A0F9L2I1_9ZZZZ</name>
<organism evidence="1">
    <name type="scientific">marine sediment metagenome</name>
    <dbReference type="NCBI Taxonomy" id="412755"/>
    <lineage>
        <taxon>unclassified sequences</taxon>
        <taxon>metagenomes</taxon>
        <taxon>ecological metagenomes</taxon>
    </lineage>
</organism>